<reference evidence="1" key="1">
    <citation type="submission" date="2020-04" db="EMBL/GenBank/DDBJ databases">
        <authorList>
            <person name="Chiriac C."/>
            <person name="Salcher M."/>
            <person name="Ghai R."/>
            <person name="Kavagutti S V."/>
        </authorList>
    </citation>
    <scope>NUCLEOTIDE SEQUENCE</scope>
</reference>
<dbReference type="EMBL" id="LR798336">
    <property type="protein sequence ID" value="CAB5224889.1"/>
    <property type="molecule type" value="Genomic_DNA"/>
</dbReference>
<proteinExistence type="predicted"/>
<accession>A0A6J5NQY1</accession>
<sequence length="47" mass="5807">MEILGQYYLILVDVKYPECRTQFIFSRDDDFCEYVEIKDKNDRPRLK</sequence>
<evidence type="ECO:0000313" key="2">
    <source>
        <dbReference type="EMBL" id="CAB5224889.1"/>
    </source>
</evidence>
<organism evidence="1">
    <name type="scientific">uncultured Caudovirales phage</name>
    <dbReference type="NCBI Taxonomy" id="2100421"/>
    <lineage>
        <taxon>Viruses</taxon>
        <taxon>Duplodnaviria</taxon>
        <taxon>Heunggongvirae</taxon>
        <taxon>Uroviricota</taxon>
        <taxon>Caudoviricetes</taxon>
        <taxon>Peduoviridae</taxon>
        <taxon>Maltschvirus</taxon>
        <taxon>Maltschvirus maltsch</taxon>
    </lineage>
</organism>
<evidence type="ECO:0000313" key="1">
    <source>
        <dbReference type="EMBL" id="CAB4161192.1"/>
    </source>
</evidence>
<protein>
    <submittedName>
        <fullName evidence="1">Uncharacterized protein</fullName>
    </submittedName>
</protein>
<name>A0A6J5NQY1_9CAUD</name>
<gene>
    <name evidence="1" type="ORF">UFOVP733_33</name>
    <name evidence="2" type="ORF">UFOVP743_26</name>
</gene>
<dbReference type="EMBL" id="LR796712">
    <property type="protein sequence ID" value="CAB4161192.1"/>
    <property type="molecule type" value="Genomic_DNA"/>
</dbReference>